<keyword evidence="5 9" id="KW-0694">RNA-binding</keyword>
<feature type="region of interest" description="Disordered" evidence="10">
    <location>
        <begin position="51"/>
        <end position="87"/>
    </location>
</feature>
<dbReference type="Proteomes" id="UP000324585">
    <property type="component" value="Unassembled WGS sequence"/>
</dbReference>
<dbReference type="GO" id="GO:0000398">
    <property type="term" value="P:mRNA splicing, via spliceosome"/>
    <property type="evidence" value="ECO:0007669"/>
    <property type="project" value="InterPro"/>
</dbReference>
<dbReference type="Gene3D" id="2.30.30.100">
    <property type="match status" value="1"/>
</dbReference>
<reference evidence="12" key="2">
    <citation type="submission" date="2019-09" db="EMBL/GenBank/DDBJ databases">
        <title>Expansion of phycobilisome linker gene families in mesophilic red algae.</title>
        <authorList>
            <person name="Lee J."/>
        </authorList>
    </citation>
    <scope>NUCLEOTIDE SEQUENCE [LARGE SCALE GENOMIC DNA]</scope>
    <source>
        <strain evidence="12">CCMP 1328</strain>
        <tissue evidence="12">Unicellular</tissue>
    </source>
</reference>
<dbReference type="GO" id="GO:0003723">
    <property type="term" value="F:RNA binding"/>
    <property type="evidence" value="ECO:0007669"/>
    <property type="project" value="UniProtKB-KW"/>
</dbReference>
<keyword evidence="14" id="KW-1185">Reference proteome</keyword>
<dbReference type="AlphaFoldDB" id="A0A5J4YI67"/>
<comment type="function">
    <text evidence="9">Binds specifically to the 3'-terminal U-tract of U6 snRNA.</text>
</comment>
<comment type="similarity">
    <text evidence="2 9">Belongs to the snRNP Sm proteins family.</text>
</comment>
<dbReference type="InterPro" id="IPR001163">
    <property type="entry name" value="Sm_dom_euk/arc"/>
</dbReference>
<keyword evidence="3 9" id="KW-0507">mRNA processing</keyword>
<evidence type="ECO:0000313" key="12">
    <source>
        <dbReference type="EMBL" id="KAA8490323.1"/>
    </source>
</evidence>
<dbReference type="CDD" id="cd01723">
    <property type="entry name" value="LSm4"/>
    <property type="match status" value="1"/>
</dbReference>
<feature type="domain" description="Sm" evidence="11">
    <location>
        <begin position="2"/>
        <end position="127"/>
    </location>
</feature>
<organism evidence="12 14">
    <name type="scientific">Porphyridium purpureum</name>
    <name type="common">Red alga</name>
    <name type="synonym">Porphyridium cruentum</name>
    <dbReference type="NCBI Taxonomy" id="35688"/>
    <lineage>
        <taxon>Eukaryota</taxon>
        <taxon>Rhodophyta</taxon>
        <taxon>Bangiophyceae</taxon>
        <taxon>Porphyridiales</taxon>
        <taxon>Porphyridiaceae</taxon>
        <taxon>Porphyridium</taxon>
    </lineage>
</organism>
<sequence>MLPLSLMRAAVGQPIMVEMKSGETYNGVLLAVDAYMNMTLGDPQLLAEQQVATRGAQEKSEDAAESSKDLSREQPGQEGAERLSAAIEPDRSRRVICASKDADKFVSAREVYIRGNTIKYVRMDDSMVEVVKETFAKQQQQRAAANLSSENQYGQPRSNQPQRGGFRGGRGTGGWRGSPSSRGAGAGSGSYRGRGGGSGRMDAAAVSVVPQHDRS</sequence>
<proteinExistence type="inferred from homology"/>
<feature type="compositionally biased region" description="Gly residues" evidence="10">
    <location>
        <begin position="184"/>
        <end position="199"/>
    </location>
</feature>
<dbReference type="InterPro" id="IPR010920">
    <property type="entry name" value="LSM_dom_sf"/>
</dbReference>
<dbReference type="InterPro" id="IPR047575">
    <property type="entry name" value="Sm"/>
</dbReference>
<evidence type="ECO:0000256" key="10">
    <source>
        <dbReference type="SAM" id="MobiDB-lite"/>
    </source>
</evidence>
<feature type="region of interest" description="Disordered" evidence="10">
    <location>
        <begin position="141"/>
        <end position="215"/>
    </location>
</feature>
<evidence type="ECO:0000256" key="5">
    <source>
        <dbReference type="ARBA" id="ARBA00022884"/>
    </source>
</evidence>
<dbReference type="GO" id="GO:0000956">
    <property type="term" value="P:nuclear-transcribed mRNA catabolic process"/>
    <property type="evidence" value="ECO:0007669"/>
    <property type="project" value="UniProtKB-UniRule"/>
</dbReference>
<dbReference type="Pfam" id="PF01423">
    <property type="entry name" value="LSM"/>
    <property type="match status" value="1"/>
</dbReference>
<feature type="compositionally biased region" description="Polar residues" evidence="10">
    <location>
        <begin position="141"/>
        <end position="162"/>
    </location>
</feature>
<evidence type="ECO:0000313" key="14">
    <source>
        <dbReference type="Proteomes" id="UP000324585"/>
    </source>
</evidence>
<evidence type="ECO:0000256" key="8">
    <source>
        <dbReference type="ARBA" id="ARBA00023274"/>
    </source>
</evidence>
<dbReference type="SMART" id="SM00651">
    <property type="entry name" value="Sm"/>
    <property type="match status" value="1"/>
</dbReference>
<dbReference type="EMBL" id="VRMN01000010">
    <property type="protein sequence ID" value="KAA8492288.1"/>
    <property type="molecule type" value="Genomic_DNA"/>
</dbReference>
<feature type="compositionally biased region" description="Gly residues" evidence="10">
    <location>
        <begin position="165"/>
        <end position="176"/>
    </location>
</feature>
<evidence type="ECO:0000259" key="11">
    <source>
        <dbReference type="PROSITE" id="PS52002"/>
    </source>
</evidence>
<evidence type="ECO:0000256" key="9">
    <source>
        <dbReference type="RuleBase" id="RU365049"/>
    </source>
</evidence>
<dbReference type="OrthoDB" id="747253at2759"/>
<evidence type="ECO:0000256" key="1">
    <source>
        <dbReference type="ARBA" id="ARBA00004123"/>
    </source>
</evidence>
<gene>
    <name evidence="9" type="primary">LSM4</name>
    <name evidence="13" type="ORF">FVE85_3726</name>
    <name evidence="12" type="ORF">FVE85_8933</name>
</gene>
<protein>
    <recommendedName>
        <fullName evidence="9">U6 snRNA-associated Sm-like protein LSm4</fullName>
    </recommendedName>
</protein>
<name>A0A5J4YI67_PORPP</name>
<keyword evidence="6 9" id="KW-0508">mRNA splicing</keyword>
<dbReference type="GO" id="GO:0005681">
    <property type="term" value="C:spliceosomal complex"/>
    <property type="evidence" value="ECO:0007669"/>
    <property type="project" value="UniProtKB-UniRule"/>
</dbReference>
<comment type="subunit">
    <text evidence="9">LSm subunits form a heteromer with a doughnut shape.</text>
</comment>
<dbReference type="SUPFAM" id="SSF50182">
    <property type="entry name" value="Sm-like ribonucleoproteins"/>
    <property type="match status" value="1"/>
</dbReference>
<keyword evidence="7 9" id="KW-0539">Nucleus</keyword>
<keyword evidence="8 9" id="KW-0687">Ribonucleoprotein</keyword>
<evidence type="ECO:0000256" key="3">
    <source>
        <dbReference type="ARBA" id="ARBA00022664"/>
    </source>
</evidence>
<reference evidence="14" key="1">
    <citation type="journal article" date="2019" name="Nat. Commun.">
        <title>Expansion of phycobilisome linker gene families in mesophilic red algae.</title>
        <authorList>
            <person name="Lee J."/>
            <person name="Kim D."/>
            <person name="Bhattacharya D."/>
            <person name="Yoon H.S."/>
        </authorList>
    </citation>
    <scope>NUCLEOTIDE SEQUENCE [LARGE SCALE GENOMIC DNA]</scope>
    <source>
        <strain evidence="14">CCMP 1328</strain>
    </source>
</reference>
<dbReference type="InterPro" id="IPR027141">
    <property type="entry name" value="LSm4/Sm_D1/D3"/>
</dbReference>
<dbReference type="PROSITE" id="PS52002">
    <property type="entry name" value="SM"/>
    <property type="match status" value="1"/>
</dbReference>
<keyword evidence="4 9" id="KW-0747">Spliceosome</keyword>
<accession>A0A5J4YI67</accession>
<dbReference type="EMBL" id="VRMN01000033">
    <property type="protein sequence ID" value="KAA8490323.1"/>
    <property type="molecule type" value="Genomic_DNA"/>
</dbReference>
<dbReference type="PANTHER" id="PTHR23338">
    <property type="entry name" value="SMALL NUCLEAR RIBONUCLEOPROTEIN SM"/>
    <property type="match status" value="1"/>
</dbReference>
<dbReference type="InterPro" id="IPR034101">
    <property type="entry name" value="Lsm4"/>
</dbReference>
<evidence type="ECO:0000313" key="13">
    <source>
        <dbReference type="EMBL" id="KAA8492288.1"/>
    </source>
</evidence>
<evidence type="ECO:0000256" key="4">
    <source>
        <dbReference type="ARBA" id="ARBA00022728"/>
    </source>
</evidence>
<comment type="subcellular location">
    <subcellularLocation>
        <location evidence="1 9">Nucleus</location>
    </subcellularLocation>
</comment>
<feature type="compositionally biased region" description="Basic and acidic residues" evidence="10">
    <location>
        <begin position="56"/>
        <end position="72"/>
    </location>
</feature>
<evidence type="ECO:0000256" key="6">
    <source>
        <dbReference type="ARBA" id="ARBA00023187"/>
    </source>
</evidence>
<comment type="caution">
    <text evidence="12">The sequence shown here is derived from an EMBL/GenBank/DDBJ whole genome shotgun (WGS) entry which is preliminary data.</text>
</comment>
<evidence type="ECO:0000256" key="2">
    <source>
        <dbReference type="ARBA" id="ARBA00006850"/>
    </source>
</evidence>
<evidence type="ECO:0000256" key="7">
    <source>
        <dbReference type="ARBA" id="ARBA00023242"/>
    </source>
</evidence>